<dbReference type="AlphaFoldDB" id="W1NJV5"/>
<keyword evidence="2" id="KW-1185">Reference proteome</keyword>
<evidence type="ECO:0000313" key="1">
    <source>
        <dbReference type="EMBL" id="ERM95514.1"/>
    </source>
</evidence>
<proteinExistence type="predicted"/>
<evidence type="ECO:0000313" key="2">
    <source>
        <dbReference type="Proteomes" id="UP000017836"/>
    </source>
</evidence>
<dbReference type="Gramene" id="ERM95514">
    <property type="protein sequence ID" value="ERM95514"/>
    <property type="gene ID" value="AMTR_s00151p00082430"/>
</dbReference>
<protein>
    <submittedName>
        <fullName evidence="1">Uncharacterized protein</fullName>
    </submittedName>
</protein>
<organism evidence="1 2">
    <name type="scientific">Amborella trichopoda</name>
    <dbReference type="NCBI Taxonomy" id="13333"/>
    <lineage>
        <taxon>Eukaryota</taxon>
        <taxon>Viridiplantae</taxon>
        <taxon>Streptophyta</taxon>
        <taxon>Embryophyta</taxon>
        <taxon>Tracheophyta</taxon>
        <taxon>Spermatophyta</taxon>
        <taxon>Magnoliopsida</taxon>
        <taxon>Amborellales</taxon>
        <taxon>Amborellaceae</taxon>
        <taxon>Amborella</taxon>
    </lineage>
</organism>
<dbReference type="HOGENOM" id="CLU_1808830_0_0_1"/>
<dbReference type="EMBL" id="KI397475">
    <property type="protein sequence ID" value="ERM95514.1"/>
    <property type="molecule type" value="Genomic_DNA"/>
</dbReference>
<dbReference type="Proteomes" id="UP000017836">
    <property type="component" value="Unassembled WGS sequence"/>
</dbReference>
<accession>W1NJV5</accession>
<sequence length="143" mass="15400">MLSYIICLEQTSIFAPNALEVCKRVACTVSPNPPTSLVVAPAIELVMALLTPPRQVTFSMSCRPREGSHALRVETVHVVTEIDDVVHDAPSGDMLTSLEVDDIPMPSPPYLLPGSVNLGGPSVEEISGRMMMSSQRTLVLPKC</sequence>
<gene>
    <name evidence="1" type="ORF">AMTR_s00151p00082430</name>
</gene>
<name>W1NJV5_AMBTC</name>
<reference evidence="2" key="1">
    <citation type="journal article" date="2013" name="Science">
        <title>The Amborella genome and the evolution of flowering plants.</title>
        <authorList>
            <consortium name="Amborella Genome Project"/>
        </authorList>
    </citation>
    <scope>NUCLEOTIDE SEQUENCE [LARGE SCALE GENOMIC DNA]</scope>
</reference>